<dbReference type="EMBL" id="DVFT01000176">
    <property type="protein sequence ID" value="HIQ97263.1"/>
    <property type="molecule type" value="Genomic_DNA"/>
</dbReference>
<dbReference type="Proteomes" id="UP000886886">
    <property type="component" value="Unassembled WGS sequence"/>
</dbReference>
<organism evidence="1 2">
    <name type="scientific">Candidatus Limivivens merdigallinarum</name>
    <dbReference type="NCBI Taxonomy" id="2840859"/>
    <lineage>
        <taxon>Bacteria</taxon>
        <taxon>Bacillati</taxon>
        <taxon>Bacillota</taxon>
        <taxon>Clostridia</taxon>
        <taxon>Lachnospirales</taxon>
        <taxon>Lachnospiraceae</taxon>
        <taxon>Lachnospiraceae incertae sedis</taxon>
        <taxon>Candidatus Limivivens</taxon>
    </lineage>
</organism>
<comment type="caution">
    <text evidence="1">The sequence shown here is derived from an EMBL/GenBank/DDBJ whole genome shotgun (WGS) entry which is preliminary data.</text>
</comment>
<dbReference type="InterPro" id="IPR010254">
    <property type="entry name" value="B12-dep_deHydtase_bsu"/>
</dbReference>
<dbReference type="InterPro" id="IPR003208">
    <property type="entry name" value="Dehydtase/Dehydtase_re"/>
</dbReference>
<reference evidence="1" key="2">
    <citation type="journal article" date="2021" name="PeerJ">
        <title>Extensive microbial diversity within the chicken gut microbiome revealed by metagenomics and culture.</title>
        <authorList>
            <person name="Gilroy R."/>
            <person name="Ravi A."/>
            <person name="Getino M."/>
            <person name="Pursley I."/>
            <person name="Horton D.L."/>
            <person name="Alikhan N.F."/>
            <person name="Baker D."/>
            <person name="Gharbi K."/>
            <person name="Hall N."/>
            <person name="Watson M."/>
            <person name="Adriaenssens E.M."/>
            <person name="Foster-Nyarko E."/>
            <person name="Jarju S."/>
            <person name="Secka A."/>
            <person name="Antonio M."/>
            <person name="Oren A."/>
            <person name="Chaudhuri R.R."/>
            <person name="La Ragione R."/>
            <person name="Hildebrand F."/>
            <person name="Pallen M.J."/>
        </authorList>
    </citation>
    <scope>NUCLEOTIDE SEQUENCE</scope>
    <source>
        <strain evidence="1">ChiSjej3B21-11622</strain>
    </source>
</reference>
<reference evidence="1" key="1">
    <citation type="submission" date="2020-10" db="EMBL/GenBank/DDBJ databases">
        <authorList>
            <person name="Gilroy R."/>
        </authorList>
    </citation>
    <scope>NUCLEOTIDE SEQUENCE</scope>
    <source>
        <strain evidence="1">ChiSjej3B21-11622</strain>
    </source>
</reference>
<proteinExistence type="predicted"/>
<evidence type="ECO:0000313" key="1">
    <source>
        <dbReference type="EMBL" id="HIQ97263.1"/>
    </source>
</evidence>
<evidence type="ECO:0000313" key="2">
    <source>
        <dbReference type="Proteomes" id="UP000886886"/>
    </source>
</evidence>
<gene>
    <name evidence="1" type="ORF">IAB26_11955</name>
</gene>
<dbReference type="AlphaFoldDB" id="A0A9D1D235"/>
<dbReference type="Pfam" id="PF02288">
    <property type="entry name" value="Dehydratase_MU"/>
    <property type="match status" value="1"/>
</dbReference>
<accession>A0A9D1D235</accession>
<dbReference type="SUPFAM" id="SSF52968">
    <property type="entry name" value="B12-dependent dehydatase associated subunit"/>
    <property type="match status" value="1"/>
</dbReference>
<protein>
    <submittedName>
        <fullName evidence="1">Glycerol dehydratase reactivase beta/small subunit family protein</fullName>
    </submittedName>
</protein>
<sequence>MVVNKPSIFIYTYEPDREDLKEILAGIEEEGVLYEVYEKEQESVEKLAFEAANDSMLGSGIGISRKEMAMQMRLLPLGKNVFRLYNPSREALRMLGANSARAVKKMPFKE</sequence>
<name>A0A9D1D235_9FIRM</name>
<dbReference type="Gene3D" id="3.40.50.10150">
    <property type="entry name" value="B12-dependent dehydatase associated subunit"/>
    <property type="match status" value="1"/>
</dbReference>